<dbReference type="GO" id="GO:0019843">
    <property type="term" value="F:rRNA binding"/>
    <property type="evidence" value="ECO:0007669"/>
    <property type="project" value="UniProtKB-KW"/>
</dbReference>
<dbReference type="FunFam" id="2.40.30.10:FF:000004">
    <property type="entry name" value="50S ribosomal protein L3"/>
    <property type="match status" value="1"/>
</dbReference>
<protein>
    <recommendedName>
        <fullName evidence="8">50S ribosomal protein L3</fullName>
    </recommendedName>
</protein>
<organism evidence="7">
    <name type="scientific">marine metagenome</name>
    <dbReference type="NCBI Taxonomy" id="408172"/>
    <lineage>
        <taxon>unclassified sequences</taxon>
        <taxon>metagenomes</taxon>
        <taxon>ecological metagenomes</taxon>
    </lineage>
</organism>
<dbReference type="HAMAP" id="MF_01325_B">
    <property type="entry name" value="Ribosomal_uL3_B"/>
    <property type="match status" value="1"/>
</dbReference>
<sequence>MYGLIGKKLKMSQIFNENGHVVPVTLIQAGPCTVSQVKTIDSDGYSSVQLAFGEKSKRNTNKPLKGHLKKAKIDSAKVLAEFQSVDGFDYELGQKFDSSIFNIGEMVNVRSKSKGKGFAGVIKRHGFSTQPATHGTKHTERAGGSIGQASWPSRVFKGLKMPGRLGNAYTTAENLEIVNIDKERNLLYVKGAVAGANNAIVFILKK</sequence>
<evidence type="ECO:0000313" key="7">
    <source>
        <dbReference type="EMBL" id="SUZ71943.1"/>
    </source>
</evidence>
<dbReference type="Gene3D" id="2.40.30.10">
    <property type="entry name" value="Translation factors"/>
    <property type="match status" value="1"/>
</dbReference>
<name>A0A381Q2U8_9ZZZZ</name>
<dbReference type="Gene3D" id="3.30.160.810">
    <property type="match status" value="1"/>
</dbReference>
<dbReference type="SUPFAM" id="SSF50447">
    <property type="entry name" value="Translation proteins"/>
    <property type="match status" value="1"/>
</dbReference>
<dbReference type="GO" id="GO:0003735">
    <property type="term" value="F:structural constituent of ribosome"/>
    <property type="evidence" value="ECO:0007669"/>
    <property type="project" value="InterPro"/>
</dbReference>
<dbReference type="AlphaFoldDB" id="A0A381Q2U8"/>
<feature type="region of interest" description="Disordered" evidence="6">
    <location>
        <begin position="129"/>
        <end position="148"/>
    </location>
</feature>
<dbReference type="GO" id="GO:0022625">
    <property type="term" value="C:cytosolic large ribosomal subunit"/>
    <property type="evidence" value="ECO:0007669"/>
    <property type="project" value="TreeGrafter"/>
</dbReference>
<dbReference type="PANTHER" id="PTHR11229:SF16">
    <property type="entry name" value="LARGE RIBOSOMAL SUBUNIT PROTEIN UL3C"/>
    <property type="match status" value="1"/>
</dbReference>
<evidence type="ECO:0008006" key="8">
    <source>
        <dbReference type="Google" id="ProtNLM"/>
    </source>
</evidence>
<proteinExistence type="inferred from homology"/>
<evidence type="ECO:0000256" key="5">
    <source>
        <dbReference type="ARBA" id="ARBA00023274"/>
    </source>
</evidence>
<dbReference type="EMBL" id="UINC01001138">
    <property type="protein sequence ID" value="SUZ71943.1"/>
    <property type="molecule type" value="Genomic_DNA"/>
</dbReference>
<evidence type="ECO:0000256" key="1">
    <source>
        <dbReference type="ARBA" id="ARBA00006540"/>
    </source>
</evidence>
<dbReference type="FunFam" id="3.30.160.810:FF:000001">
    <property type="entry name" value="50S ribosomal protein L3"/>
    <property type="match status" value="1"/>
</dbReference>
<keyword evidence="4" id="KW-0689">Ribosomal protein</keyword>
<reference evidence="7" key="1">
    <citation type="submission" date="2018-05" db="EMBL/GenBank/DDBJ databases">
        <authorList>
            <person name="Lanie J.A."/>
            <person name="Ng W.-L."/>
            <person name="Kazmierczak K.M."/>
            <person name="Andrzejewski T.M."/>
            <person name="Davidsen T.M."/>
            <person name="Wayne K.J."/>
            <person name="Tettelin H."/>
            <person name="Glass J.I."/>
            <person name="Rusch D."/>
            <person name="Podicherti R."/>
            <person name="Tsui H.-C.T."/>
            <person name="Winkler M.E."/>
        </authorList>
    </citation>
    <scope>NUCLEOTIDE SEQUENCE</scope>
</reference>
<keyword evidence="2" id="KW-0699">rRNA-binding</keyword>
<dbReference type="InterPro" id="IPR009000">
    <property type="entry name" value="Transl_B-barrel_sf"/>
</dbReference>
<evidence type="ECO:0000256" key="6">
    <source>
        <dbReference type="SAM" id="MobiDB-lite"/>
    </source>
</evidence>
<evidence type="ECO:0000256" key="4">
    <source>
        <dbReference type="ARBA" id="ARBA00022980"/>
    </source>
</evidence>
<dbReference type="InterPro" id="IPR019927">
    <property type="entry name" value="Ribosomal_uL3_bac/org-type"/>
</dbReference>
<evidence type="ECO:0000256" key="3">
    <source>
        <dbReference type="ARBA" id="ARBA00022884"/>
    </source>
</evidence>
<keyword evidence="5" id="KW-0687">Ribonucleoprotein</keyword>
<dbReference type="PROSITE" id="PS00474">
    <property type="entry name" value="RIBOSOMAL_L3"/>
    <property type="match status" value="1"/>
</dbReference>
<dbReference type="GO" id="GO:0006412">
    <property type="term" value="P:translation"/>
    <property type="evidence" value="ECO:0007669"/>
    <property type="project" value="InterPro"/>
</dbReference>
<dbReference type="NCBIfam" id="TIGR03625">
    <property type="entry name" value="L3_bact"/>
    <property type="match status" value="1"/>
</dbReference>
<evidence type="ECO:0000256" key="2">
    <source>
        <dbReference type="ARBA" id="ARBA00022730"/>
    </source>
</evidence>
<comment type="similarity">
    <text evidence="1">Belongs to the universal ribosomal protein uL3 family.</text>
</comment>
<dbReference type="InterPro" id="IPR019926">
    <property type="entry name" value="Ribosomal_uL3_CS"/>
</dbReference>
<gene>
    <name evidence="7" type="ORF">METZ01_LOCUS24797</name>
</gene>
<dbReference type="Pfam" id="PF00297">
    <property type="entry name" value="Ribosomal_L3"/>
    <property type="match status" value="1"/>
</dbReference>
<accession>A0A381Q2U8</accession>
<dbReference type="PANTHER" id="PTHR11229">
    <property type="entry name" value="50S RIBOSOMAL PROTEIN L3"/>
    <property type="match status" value="1"/>
</dbReference>
<keyword evidence="3" id="KW-0694">RNA-binding</keyword>
<dbReference type="InterPro" id="IPR000597">
    <property type="entry name" value="Ribosomal_uL3"/>
</dbReference>